<dbReference type="EMBL" id="JAPQKH010000004">
    <property type="protein sequence ID" value="KAJ5100799.1"/>
    <property type="molecule type" value="Genomic_DNA"/>
</dbReference>
<sequence length="137" mass="15112">MPATEIVIDALSKLKDPDASTKLLGLAEWLKNAEMKQEGNLLQCVDKDAFKQTLPLLKALGYDKITGFGYALYRTSGESEISKFPGLKTLFFPLHVPAGKVEVAGEPLKPGECTQFDNSVTFSAQLDYLIIYLPEKK</sequence>
<dbReference type="AlphaFoldDB" id="A0A9W9KC28"/>
<evidence type="ECO:0000313" key="1">
    <source>
        <dbReference type="EMBL" id="KAJ5100799.1"/>
    </source>
</evidence>
<gene>
    <name evidence="1" type="ORF">N7456_006851</name>
</gene>
<protein>
    <submittedName>
        <fullName evidence="1">Uncharacterized protein</fullName>
    </submittedName>
</protein>
<evidence type="ECO:0000313" key="2">
    <source>
        <dbReference type="Proteomes" id="UP001149165"/>
    </source>
</evidence>
<name>A0A9W9KC28_9EURO</name>
<proteinExistence type="predicted"/>
<reference evidence="1" key="2">
    <citation type="journal article" date="2023" name="IMA Fungus">
        <title>Comparative genomic study of the Penicillium genus elucidates a diverse pangenome and 15 lateral gene transfer events.</title>
        <authorList>
            <person name="Petersen C."/>
            <person name="Sorensen T."/>
            <person name="Nielsen M.R."/>
            <person name="Sondergaard T.E."/>
            <person name="Sorensen J.L."/>
            <person name="Fitzpatrick D.A."/>
            <person name="Frisvad J.C."/>
            <person name="Nielsen K.L."/>
        </authorList>
    </citation>
    <scope>NUCLEOTIDE SEQUENCE</scope>
    <source>
        <strain evidence="1">IBT 30069</strain>
    </source>
</reference>
<comment type="caution">
    <text evidence="1">The sequence shown here is derived from an EMBL/GenBank/DDBJ whole genome shotgun (WGS) entry which is preliminary data.</text>
</comment>
<dbReference type="Proteomes" id="UP001149165">
    <property type="component" value="Unassembled WGS sequence"/>
</dbReference>
<dbReference type="OrthoDB" id="4252872at2759"/>
<organism evidence="1 2">
    <name type="scientific">Penicillium angulare</name>
    <dbReference type="NCBI Taxonomy" id="116970"/>
    <lineage>
        <taxon>Eukaryota</taxon>
        <taxon>Fungi</taxon>
        <taxon>Dikarya</taxon>
        <taxon>Ascomycota</taxon>
        <taxon>Pezizomycotina</taxon>
        <taxon>Eurotiomycetes</taxon>
        <taxon>Eurotiomycetidae</taxon>
        <taxon>Eurotiales</taxon>
        <taxon>Aspergillaceae</taxon>
        <taxon>Penicillium</taxon>
    </lineage>
</organism>
<reference evidence="1" key="1">
    <citation type="submission" date="2022-11" db="EMBL/GenBank/DDBJ databases">
        <authorList>
            <person name="Petersen C."/>
        </authorList>
    </citation>
    <scope>NUCLEOTIDE SEQUENCE</scope>
    <source>
        <strain evidence="1">IBT 30069</strain>
    </source>
</reference>
<accession>A0A9W9KC28</accession>
<keyword evidence="2" id="KW-1185">Reference proteome</keyword>